<evidence type="ECO:0000259" key="5">
    <source>
        <dbReference type="PROSITE" id="PS50921"/>
    </source>
</evidence>
<dbReference type="RefSeq" id="WP_139203936.1">
    <property type="nucleotide sequence ID" value="NZ_FOJN01000009.1"/>
</dbReference>
<dbReference type="SMART" id="SM01012">
    <property type="entry name" value="ANTAR"/>
    <property type="match status" value="1"/>
</dbReference>
<evidence type="ECO:0000256" key="1">
    <source>
        <dbReference type="ARBA" id="ARBA00022679"/>
    </source>
</evidence>
<organism evidence="6 7">
    <name type="scientific">Rhodococcoides kroppenstedtii</name>
    <dbReference type="NCBI Taxonomy" id="293050"/>
    <lineage>
        <taxon>Bacteria</taxon>
        <taxon>Bacillati</taxon>
        <taxon>Actinomycetota</taxon>
        <taxon>Actinomycetes</taxon>
        <taxon>Mycobacteriales</taxon>
        <taxon>Nocardiaceae</taxon>
        <taxon>Rhodococcoides</taxon>
    </lineage>
</organism>
<keyword evidence="1" id="KW-0808">Transferase</keyword>
<dbReference type="GO" id="GO:0016301">
    <property type="term" value="F:kinase activity"/>
    <property type="evidence" value="ECO:0007669"/>
    <property type="project" value="UniProtKB-KW"/>
</dbReference>
<dbReference type="InterPro" id="IPR012074">
    <property type="entry name" value="GAF_ANTAR"/>
</dbReference>
<keyword evidence="4" id="KW-0804">Transcription</keyword>
<dbReference type="InterPro" id="IPR036388">
    <property type="entry name" value="WH-like_DNA-bd_sf"/>
</dbReference>
<evidence type="ECO:0000256" key="2">
    <source>
        <dbReference type="ARBA" id="ARBA00022777"/>
    </source>
</evidence>
<evidence type="ECO:0000256" key="4">
    <source>
        <dbReference type="ARBA" id="ARBA00023163"/>
    </source>
</evidence>
<dbReference type="InterPro" id="IPR003018">
    <property type="entry name" value="GAF"/>
</dbReference>
<reference evidence="6 7" key="1">
    <citation type="submission" date="2016-10" db="EMBL/GenBank/DDBJ databases">
        <authorList>
            <person name="de Groot N.N."/>
        </authorList>
    </citation>
    <scope>NUCLEOTIDE SEQUENCE [LARGE SCALE GENOMIC DNA]</scope>
    <source>
        <strain evidence="6 7">DSM 44908</strain>
    </source>
</reference>
<dbReference type="Gene3D" id="1.10.10.10">
    <property type="entry name" value="Winged helix-like DNA-binding domain superfamily/Winged helix DNA-binding domain"/>
    <property type="match status" value="1"/>
</dbReference>
<dbReference type="SUPFAM" id="SSF52172">
    <property type="entry name" value="CheY-like"/>
    <property type="match status" value="1"/>
</dbReference>
<evidence type="ECO:0000256" key="3">
    <source>
        <dbReference type="ARBA" id="ARBA00023015"/>
    </source>
</evidence>
<dbReference type="InterPro" id="IPR005561">
    <property type="entry name" value="ANTAR"/>
</dbReference>
<evidence type="ECO:0000313" key="6">
    <source>
        <dbReference type="EMBL" id="SFA54449.1"/>
    </source>
</evidence>
<dbReference type="AlphaFoldDB" id="A0A1I0TRR1"/>
<proteinExistence type="predicted"/>
<dbReference type="Pfam" id="PF03861">
    <property type="entry name" value="ANTAR"/>
    <property type="match status" value="1"/>
</dbReference>
<protein>
    <submittedName>
        <fullName evidence="6">GAF domain-containing protein</fullName>
    </submittedName>
</protein>
<dbReference type="GO" id="GO:0003723">
    <property type="term" value="F:RNA binding"/>
    <property type="evidence" value="ECO:0007669"/>
    <property type="project" value="InterPro"/>
</dbReference>
<feature type="domain" description="ANTAR" evidence="5">
    <location>
        <begin position="182"/>
        <end position="243"/>
    </location>
</feature>
<dbReference type="GeneID" id="85486292"/>
<dbReference type="PROSITE" id="PS50921">
    <property type="entry name" value="ANTAR"/>
    <property type="match status" value="1"/>
</dbReference>
<dbReference type="InterPro" id="IPR029016">
    <property type="entry name" value="GAF-like_dom_sf"/>
</dbReference>
<dbReference type="EMBL" id="FOJN01000009">
    <property type="protein sequence ID" value="SFA54449.1"/>
    <property type="molecule type" value="Genomic_DNA"/>
</dbReference>
<gene>
    <name evidence="6" type="ORF">SAMN05444374_10923</name>
</gene>
<sequence>MTTGTNADDPLSTPSTDEVLATLAEALKDLDSVVRSFEHADAELASICARVVTAVPGADAAGVTVLRDGTAVTAASTEAFVLAIDAAQYEQQEGPCVDAAVTRDIVRADRAQAAERWPSFARAIERVDVTSFLSAPITAGEDYVGALNLYGHHGHDFDTVDEQALRVYVRAAQSVLSADERAQQAARRVEGYAAAMESRAAIEQAKGALMIALGVTADKAFDLLLWRSQTTNVKVRDLAEQFVTDLATLDTAPGAFADELGKVLMTVHQRVLEQ</sequence>
<dbReference type="Gene3D" id="3.30.450.40">
    <property type="match status" value="1"/>
</dbReference>
<keyword evidence="3" id="KW-0805">Transcription regulation</keyword>
<dbReference type="OrthoDB" id="3787288at2"/>
<dbReference type="InterPro" id="IPR011006">
    <property type="entry name" value="CheY-like_superfamily"/>
</dbReference>
<keyword evidence="2" id="KW-0418">Kinase</keyword>
<evidence type="ECO:0000313" key="7">
    <source>
        <dbReference type="Proteomes" id="UP000182054"/>
    </source>
</evidence>
<name>A0A1I0TRR1_9NOCA</name>
<dbReference type="SMART" id="SM00065">
    <property type="entry name" value="GAF"/>
    <property type="match status" value="1"/>
</dbReference>
<accession>A0A1I0TRR1</accession>
<dbReference type="Proteomes" id="UP000182054">
    <property type="component" value="Unassembled WGS sequence"/>
</dbReference>
<dbReference type="Pfam" id="PF13185">
    <property type="entry name" value="GAF_2"/>
    <property type="match status" value="1"/>
</dbReference>
<dbReference type="SUPFAM" id="SSF55781">
    <property type="entry name" value="GAF domain-like"/>
    <property type="match status" value="1"/>
</dbReference>
<dbReference type="PIRSF" id="PIRSF036625">
    <property type="entry name" value="GAF_ANTAR"/>
    <property type="match status" value="1"/>
</dbReference>